<feature type="compositionally biased region" description="Polar residues" evidence="1">
    <location>
        <begin position="167"/>
        <end position="177"/>
    </location>
</feature>
<feature type="region of interest" description="Disordered" evidence="1">
    <location>
        <begin position="65"/>
        <end position="177"/>
    </location>
</feature>
<name>A0ABQ8XKC6_9EUKA</name>
<keyword evidence="4" id="KW-1185">Reference proteome</keyword>
<comment type="caution">
    <text evidence="3">The sequence shown here is derived from an EMBL/GenBank/DDBJ whole genome shotgun (WGS) entry which is preliminary data.</text>
</comment>
<dbReference type="InterPro" id="IPR027267">
    <property type="entry name" value="AH/BAR_dom_sf"/>
</dbReference>
<dbReference type="SMART" id="SM00312">
    <property type="entry name" value="PX"/>
    <property type="match status" value="1"/>
</dbReference>
<organism evidence="3 4">
    <name type="scientific">Anaeramoeba flamelloides</name>
    <dbReference type="NCBI Taxonomy" id="1746091"/>
    <lineage>
        <taxon>Eukaryota</taxon>
        <taxon>Metamonada</taxon>
        <taxon>Anaeramoebidae</taxon>
        <taxon>Anaeramoeba</taxon>
    </lineage>
</organism>
<evidence type="ECO:0000256" key="1">
    <source>
        <dbReference type="SAM" id="MobiDB-lite"/>
    </source>
</evidence>
<dbReference type="Gene3D" id="1.20.1270.60">
    <property type="entry name" value="Arfaptin homology (AH) domain/BAR domain"/>
    <property type="match status" value="1"/>
</dbReference>
<evidence type="ECO:0000259" key="2">
    <source>
        <dbReference type="PROSITE" id="PS50195"/>
    </source>
</evidence>
<evidence type="ECO:0000313" key="4">
    <source>
        <dbReference type="Proteomes" id="UP001150062"/>
    </source>
</evidence>
<proteinExistence type="predicted"/>
<dbReference type="Proteomes" id="UP001150062">
    <property type="component" value="Unassembled WGS sequence"/>
</dbReference>
<dbReference type="InterPro" id="IPR036871">
    <property type="entry name" value="PX_dom_sf"/>
</dbReference>
<evidence type="ECO:0000313" key="3">
    <source>
        <dbReference type="EMBL" id="KAJ6233068.1"/>
    </source>
</evidence>
<feature type="domain" description="PX" evidence="2">
    <location>
        <begin position="193"/>
        <end position="335"/>
    </location>
</feature>
<feature type="compositionally biased region" description="Polar residues" evidence="1">
    <location>
        <begin position="133"/>
        <end position="144"/>
    </location>
</feature>
<accession>A0ABQ8XKC6</accession>
<dbReference type="PANTHER" id="PTHR10555">
    <property type="entry name" value="SORTING NEXIN"/>
    <property type="match status" value="1"/>
</dbReference>
<dbReference type="PANTHER" id="PTHR10555:SF170">
    <property type="entry name" value="FI18122P1"/>
    <property type="match status" value="1"/>
</dbReference>
<dbReference type="PROSITE" id="PS50195">
    <property type="entry name" value="PX"/>
    <property type="match status" value="1"/>
</dbReference>
<feature type="region of interest" description="Disordered" evidence="1">
    <location>
        <begin position="27"/>
        <end position="53"/>
    </location>
</feature>
<feature type="compositionally biased region" description="Polar residues" evidence="1">
    <location>
        <begin position="91"/>
        <end position="105"/>
    </location>
</feature>
<feature type="compositionally biased region" description="Basic and acidic residues" evidence="1">
    <location>
        <begin position="145"/>
        <end position="166"/>
    </location>
</feature>
<feature type="compositionally biased region" description="Low complexity" evidence="1">
    <location>
        <begin position="67"/>
        <end position="87"/>
    </location>
</feature>
<gene>
    <name evidence="3" type="ORF">M0813_04230</name>
</gene>
<dbReference type="Gene3D" id="3.30.1520.10">
    <property type="entry name" value="Phox-like domain"/>
    <property type="match status" value="1"/>
</dbReference>
<dbReference type="EMBL" id="JAOAOG010000285">
    <property type="protein sequence ID" value="KAJ6233068.1"/>
    <property type="molecule type" value="Genomic_DNA"/>
</dbReference>
<dbReference type="Pfam" id="PF00787">
    <property type="entry name" value="PX"/>
    <property type="match status" value="1"/>
</dbReference>
<feature type="compositionally biased region" description="Low complexity" evidence="1">
    <location>
        <begin position="111"/>
        <end position="121"/>
    </location>
</feature>
<dbReference type="SUPFAM" id="SSF64268">
    <property type="entry name" value="PX domain"/>
    <property type="match status" value="1"/>
</dbReference>
<sequence>MSNQIKFESYPYTNYFQIQQQESYLSSLKKQKKPKETNKKTQNTNLSSTKYKRVNNCNVKEYKKTLKSSFPRSRSSSSIKSTTQSSESSEDLCSQQNSLLLSAPSSEFKETLTTNITTERTTTFREPSKQQEDFSGSSFKIQTNKKNENQNEDKTGNQNEEQKKFNSTENRNVGEEQNNLVSKNFQNGKMKSNNWKIQISSPETLWAGMSKFTIYKVYSIRNDQEKIKNYHTSENNIKMKNRSRNKSKSISKSNKQHFVKRRYSDFVWLRDNLVKDFPGVIVPTLPEKQIVSKFAYKILEMRRKKFEIFLKKISFHPLLSLSRAFIMFLEKDIDNIFKIKLNRDQVSYGINRLHTNYLEYQCNNNQLENLPTKIKFWEKSHNILKQLLTEITKFGIIQEKIQKRLKNFSFSIAELKNCQSNPHLNEYFVFVFEQLNLFKKKINEENQISNFLLRESVNELISNCLEISKSYKKRNGIHEEYQNAIKFEKKCLNKLQDFQNKKCKSSNNLHFIEKDYKASRMKKQLLESKDQKITCVFIDELSRMENQRSIILKNSLLEFSKKQFEISKYSTGIWGGITQKLQNFQNKTTKKDL</sequence>
<feature type="compositionally biased region" description="Basic and acidic residues" evidence="1">
    <location>
        <begin position="122"/>
        <end position="132"/>
    </location>
</feature>
<reference evidence="3" key="1">
    <citation type="submission" date="2022-08" db="EMBL/GenBank/DDBJ databases">
        <title>Novel sulfate-reducing endosymbionts in the free-living metamonad Anaeramoeba.</title>
        <authorList>
            <person name="Jerlstrom-Hultqvist J."/>
            <person name="Cepicka I."/>
            <person name="Gallot-Lavallee L."/>
            <person name="Salas-Leiva D."/>
            <person name="Curtis B.A."/>
            <person name="Zahonova K."/>
            <person name="Pipaliya S."/>
            <person name="Dacks J."/>
            <person name="Roger A.J."/>
        </authorList>
    </citation>
    <scope>NUCLEOTIDE SEQUENCE</scope>
    <source>
        <strain evidence="3">Schooner1</strain>
    </source>
</reference>
<dbReference type="InterPro" id="IPR001683">
    <property type="entry name" value="PX_dom"/>
</dbReference>
<protein>
    <submittedName>
        <fullName evidence="3">Sorting nexin</fullName>
    </submittedName>
</protein>